<keyword evidence="2" id="KW-1133">Transmembrane helix</keyword>
<feature type="chain" id="PRO_5046740683" evidence="3">
    <location>
        <begin position="23"/>
        <end position="88"/>
    </location>
</feature>
<sequence length="88" mass="9350">MNTPARLARLMAFAFHLNLATAAAMVLWTAWTGHLVATGQIRPTPTPPPARTAPAAESAPLHTGLPACNCRPRRDELQVRATTPEGVA</sequence>
<comment type="caution">
    <text evidence="4">The sequence shown here is derived from an EMBL/GenBank/DDBJ whole genome shotgun (WGS) entry which is preliminary data.</text>
</comment>
<reference evidence="4 5" key="1">
    <citation type="submission" date="2021-12" db="EMBL/GenBank/DDBJ databases">
        <title>Genome seq of P8.</title>
        <authorList>
            <person name="Seo T."/>
        </authorList>
    </citation>
    <scope>NUCLEOTIDE SEQUENCE [LARGE SCALE GENOMIC DNA]</scope>
    <source>
        <strain evidence="4 5">P8</strain>
    </source>
</reference>
<keyword evidence="5" id="KW-1185">Reference proteome</keyword>
<dbReference type="RefSeq" id="WP_233375596.1">
    <property type="nucleotide sequence ID" value="NZ_JAJTWU010000018.1"/>
</dbReference>
<dbReference type="Proteomes" id="UP001200741">
    <property type="component" value="Unassembled WGS sequence"/>
</dbReference>
<keyword evidence="2" id="KW-0812">Transmembrane</keyword>
<keyword evidence="3" id="KW-0732">Signal</keyword>
<gene>
    <name evidence="4" type="ORF">LXT13_27600</name>
</gene>
<dbReference type="EMBL" id="JAJTWU010000018">
    <property type="protein sequence ID" value="MCE4558154.1"/>
    <property type="molecule type" value="Genomic_DNA"/>
</dbReference>
<organism evidence="4 5">
    <name type="scientific">Pelomonas cellulosilytica</name>
    <dbReference type="NCBI Taxonomy" id="2906762"/>
    <lineage>
        <taxon>Bacteria</taxon>
        <taxon>Pseudomonadati</taxon>
        <taxon>Pseudomonadota</taxon>
        <taxon>Betaproteobacteria</taxon>
        <taxon>Burkholderiales</taxon>
        <taxon>Sphaerotilaceae</taxon>
        <taxon>Roseateles</taxon>
    </lineage>
</organism>
<keyword evidence="2" id="KW-0472">Membrane</keyword>
<feature type="region of interest" description="Disordered" evidence="1">
    <location>
        <begin position="39"/>
        <end position="69"/>
    </location>
</feature>
<evidence type="ECO:0000313" key="4">
    <source>
        <dbReference type="EMBL" id="MCE4558154.1"/>
    </source>
</evidence>
<feature type="transmembrane region" description="Helical" evidence="2">
    <location>
        <begin position="12"/>
        <end position="31"/>
    </location>
</feature>
<evidence type="ECO:0000313" key="5">
    <source>
        <dbReference type="Proteomes" id="UP001200741"/>
    </source>
</evidence>
<feature type="signal peptide" evidence="3">
    <location>
        <begin position="1"/>
        <end position="22"/>
    </location>
</feature>
<accession>A0ABS8XZY7</accession>
<evidence type="ECO:0000256" key="2">
    <source>
        <dbReference type="SAM" id="Phobius"/>
    </source>
</evidence>
<evidence type="ECO:0000256" key="3">
    <source>
        <dbReference type="SAM" id="SignalP"/>
    </source>
</evidence>
<name>A0ABS8XZY7_9BURK</name>
<evidence type="ECO:0000256" key="1">
    <source>
        <dbReference type="SAM" id="MobiDB-lite"/>
    </source>
</evidence>
<protein>
    <submittedName>
        <fullName evidence="4">Uncharacterized protein</fullName>
    </submittedName>
</protein>
<proteinExistence type="predicted"/>